<gene>
    <name evidence="2" type="ORF">D3H55_23405</name>
</gene>
<proteinExistence type="predicted"/>
<organism evidence="2 3">
    <name type="scientific">Bacillus salacetis</name>
    <dbReference type="NCBI Taxonomy" id="2315464"/>
    <lineage>
        <taxon>Bacteria</taxon>
        <taxon>Bacillati</taxon>
        <taxon>Bacillota</taxon>
        <taxon>Bacilli</taxon>
        <taxon>Bacillales</taxon>
        <taxon>Bacillaceae</taxon>
        <taxon>Bacillus</taxon>
    </lineage>
</organism>
<dbReference type="Proteomes" id="UP000265801">
    <property type="component" value="Unassembled WGS sequence"/>
</dbReference>
<evidence type="ECO:0000259" key="1">
    <source>
        <dbReference type="Pfam" id="PF13175"/>
    </source>
</evidence>
<keyword evidence="3" id="KW-1185">Reference proteome</keyword>
<comment type="caution">
    <text evidence="2">The sequence shown here is derived from an EMBL/GenBank/DDBJ whole genome shotgun (WGS) entry which is preliminary data.</text>
</comment>
<dbReference type="EMBL" id="QXIR01000063">
    <property type="protein sequence ID" value="RIW26965.1"/>
    <property type="molecule type" value="Genomic_DNA"/>
</dbReference>
<dbReference type="SUPFAM" id="SSF52540">
    <property type="entry name" value="P-loop containing nucleoside triphosphate hydrolases"/>
    <property type="match status" value="1"/>
</dbReference>
<dbReference type="AlphaFoldDB" id="A0A3A1QL91"/>
<evidence type="ECO:0000313" key="2">
    <source>
        <dbReference type="EMBL" id="RIW26965.1"/>
    </source>
</evidence>
<name>A0A3A1QL91_9BACI</name>
<dbReference type="OrthoDB" id="9801813at2"/>
<dbReference type="PANTHER" id="PTHR43581:SF2">
    <property type="entry name" value="EXCINUCLEASE ATPASE SUBUNIT"/>
    <property type="match status" value="1"/>
</dbReference>
<dbReference type="Gene3D" id="3.40.50.300">
    <property type="entry name" value="P-loop containing nucleotide triphosphate hydrolases"/>
    <property type="match status" value="1"/>
</dbReference>
<evidence type="ECO:0000313" key="3">
    <source>
        <dbReference type="Proteomes" id="UP000265801"/>
    </source>
</evidence>
<reference evidence="2 3" key="1">
    <citation type="submission" date="2018-09" db="EMBL/GenBank/DDBJ databases">
        <title>Bacillus saliacetes sp. nov., isolated from Thai shrimp paste (Ka-pi).</title>
        <authorList>
            <person name="Daroonpunt R."/>
            <person name="Tanasupawat S."/>
            <person name="Yiamsombut S."/>
        </authorList>
    </citation>
    <scope>NUCLEOTIDE SEQUENCE [LARGE SCALE GENOMIC DNA]</scope>
    <source>
        <strain evidence="2 3">SKP7-4</strain>
    </source>
</reference>
<feature type="domain" description="Endonuclease GajA/Old nuclease/RecF-like AAA" evidence="1">
    <location>
        <begin position="1"/>
        <end position="395"/>
    </location>
</feature>
<dbReference type="PANTHER" id="PTHR43581">
    <property type="entry name" value="ATP/GTP PHOSPHATASE"/>
    <property type="match status" value="1"/>
</dbReference>
<dbReference type="InterPro" id="IPR051396">
    <property type="entry name" value="Bact_Antivir_Def_Nuclease"/>
</dbReference>
<dbReference type="InterPro" id="IPR027417">
    <property type="entry name" value="P-loop_NTPase"/>
</dbReference>
<dbReference type="InterPro" id="IPR041685">
    <property type="entry name" value="AAA_GajA/Old/RecF-like"/>
</dbReference>
<accession>A0A3A1QL91</accession>
<protein>
    <recommendedName>
        <fullName evidence="1">Endonuclease GajA/Old nuclease/RecF-like AAA domain-containing protein</fullName>
    </recommendedName>
</protein>
<sequence length="452" mass="52727">MLVVSLELKNIGLINYANVKIDGLSIIAGENDTGKSTIGKTMFAIIKAFSRYEQDFNEDNKRQIYRLLHNIFMRVRRLSNIDSLEINLVREFSPPKLMKEIEFYLDMKDIESIENLLNYRIYLIEDSKLKESEKELIISKLISLIKEISYFSSGEKKEYINNALRLAFMSEFGTEISNKLSKGDSWVKFSEGLDNVLEVSIRENIIENLSYSEEELFFNDVTYIETPFILQMYDLIERSTAFLEDEEKTANKFSNIRKSIVPFHIKDIINKLANSEYFNEITNMEKYQESILNKINNIVDGEVVFNKKKRDFFYQKEYNGEKFRIKSANIASGVKAFSLIQMLVKSGILNDRSLFIVDEPEIHLHPKWQVEYCKIIVELVKNGVPVLVTTHSPYILQALKVFSDKAGIYDKTNFYFAEKVDNNLGTEVYEVNENLNKVFRKLSDPLQKLVWE</sequence>
<dbReference type="Pfam" id="PF13175">
    <property type="entry name" value="AAA_15"/>
    <property type="match status" value="1"/>
</dbReference>